<dbReference type="AlphaFoldDB" id="A0A2K9NDB2"/>
<dbReference type="Pfam" id="PF09850">
    <property type="entry name" value="DotU"/>
    <property type="match status" value="1"/>
</dbReference>
<dbReference type="RefSeq" id="WP_102112693.1">
    <property type="nucleotide sequence ID" value="NZ_BMGN01000011.1"/>
</dbReference>
<reference evidence="2 3" key="1">
    <citation type="submission" date="2017-12" db="EMBL/GenBank/DDBJ databases">
        <title>Genomes of bacteria within cyanobacterial aggregates.</title>
        <authorList>
            <person name="Cai H."/>
        </authorList>
    </citation>
    <scope>NUCLEOTIDE SEQUENCE [LARGE SCALE GENOMIC DNA]</scope>
    <source>
        <strain evidence="2 3">TH16</strain>
    </source>
</reference>
<feature type="domain" description="Type IV / VI secretion system DotU" evidence="1">
    <location>
        <begin position="44"/>
        <end position="238"/>
    </location>
</feature>
<accession>A0A2K9NDB2</accession>
<dbReference type="NCBIfam" id="TIGR03349">
    <property type="entry name" value="IV_VI_DotU"/>
    <property type="match status" value="1"/>
</dbReference>
<name>A0A2K9NDB2_9PROT</name>
<dbReference type="KEGG" id="ncb:C0V82_13150"/>
<keyword evidence="3" id="KW-1185">Reference proteome</keyword>
<dbReference type="EMBL" id="CP025611">
    <property type="protein sequence ID" value="AUN31077.1"/>
    <property type="molecule type" value="Genomic_DNA"/>
</dbReference>
<gene>
    <name evidence="2" type="ORF">C0V82_13150</name>
</gene>
<dbReference type="InterPro" id="IPR038522">
    <property type="entry name" value="T4/T6SS_DotU_sf"/>
</dbReference>
<dbReference type="PANTHER" id="PTHR38033">
    <property type="entry name" value="MEMBRANE PROTEIN-RELATED"/>
    <property type="match status" value="1"/>
</dbReference>
<dbReference type="OrthoDB" id="345640at2"/>
<dbReference type="InterPro" id="IPR017732">
    <property type="entry name" value="T4/T6SS_DotU"/>
</dbReference>
<evidence type="ECO:0000313" key="3">
    <source>
        <dbReference type="Proteomes" id="UP000234752"/>
    </source>
</evidence>
<dbReference type="Gene3D" id="1.25.40.590">
    <property type="entry name" value="Type IV / VI secretion system, DotU"/>
    <property type="match status" value="1"/>
</dbReference>
<sequence length="278" mass="30719">MSIALTTQPQTEGAPNGALSLLSMFQEFHAELSGIRNALSLGDRMAEQGQPLPDPAQVAVRINRRLHRLLDTQAATAMRLGGRFGVELYREAQYVMAALADEMLLHGDAWAGREHWLDNLLELSLFGTRVAGERVFQRLDALLAGPPQQEYELLSVYLAALSLGFRGRYHRHQDEPIRRRYRQGLADRLAEATGYAGPTPFLCPAAYAATVTEGREVRLPHLRPWFYGLLIVLALHTAVAHGVWYVRTYRLGPLATPVTAEKPAAVPIVPAGKPEAAR</sequence>
<evidence type="ECO:0000313" key="2">
    <source>
        <dbReference type="EMBL" id="AUN31077.1"/>
    </source>
</evidence>
<dbReference type="Proteomes" id="UP000234752">
    <property type="component" value="Chromosome eg_1"/>
</dbReference>
<proteinExistence type="predicted"/>
<evidence type="ECO:0000259" key="1">
    <source>
        <dbReference type="Pfam" id="PF09850"/>
    </source>
</evidence>
<protein>
    <recommendedName>
        <fullName evidence="1">Type IV / VI secretion system DotU domain-containing protein</fullName>
    </recommendedName>
</protein>
<organism evidence="2 3">
    <name type="scientific">Niveispirillum cyanobacteriorum</name>
    <dbReference type="NCBI Taxonomy" id="1612173"/>
    <lineage>
        <taxon>Bacteria</taxon>
        <taxon>Pseudomonadati</taxon>
        <taxon>Pseudomonadota</taxon>
        <taxon>Alphaproteobacteria</taxon>
        <taxon>Rhodospirillales</taxon>
        <taxon>Azospirillaceae</taxon>
        <taxon>Niveispirillum</taxon>
    </lineage>
</organism>
<dbReference type="PANTHER" id="PTHR38033:SF1">
    <property type="entry name" value="DOTU FAMILY TYPE IV_VI SECRETION SYSTEM PROTEIN"/>
    <property type="match status" value="1"/>
</dbReference>